<feature type="non-terminal residue" evidence="1">
    <location>
        <position position="54"/>
    </location>
</feature>
<accession>X1B5X9</accession>
<reference evidence="1" key="1">
    <citation type="journal article" date="2014" name="Front. Microbiol.">
        <title>High frequency of phylogenetically diverse reductive dehalogenase-homologous genes in deep subseafloor sedimentary metagenomes.</title>
        <authorList>
            <person name="Kawai M."/>
            <person name="Futagami T."/>
            <person name="Toyoda A."/>
            <person name="Takaki Y."/>
            <person name="Nishi S."/>
            <person name="Hori S."/>
            <person name="Arai W."/>
            <person name="Tsubouchi T."/>
            <person name="Morono Y."/>
            <person name="Uchiyama I."/>
            <person name="Ito T."/>
            <person name="Fujiyama A."/>
            <person name="Inagaki F."/>
            <person name="Takami H."/>
        </authorList>
    </citation>
    <scope>NUCLEOTIDE SEQUENCE</scope>
    <source>
        <strain evidence="1">Expedition CK06-06</strain>
    </source>
</reference>
<dbReference type="EMBL" id="BART01025913">
    <property type="protein sequence ID" value="GAG91139.1"/>
    <property type="molecule type" value="Genomic_DNA"/>
</dbReference>
<proteinExistence type="predicted"/>
<protein>
    <submittedName>
        <fullName evidence="1">Uncharacterized protein</fullName>
    </submittedName>
</protein>
<dbReference type="AlphaFoldDB" id="X1B5X9"/>
<name>X1B5X9_9ZZZZ</name>
<evidence type="ECO:0000313" key="1">
    <source>
        <dbReference type="EMBL" id="GAG91139.1"/>
    </source>
</evidence>
<gene>
    <name evidence="1" type="ORF">S01H4_46384</name>
</gene>
<organism evidence="1">
    <name type="scientific">marine sediment metagenome</name>
    <dbReference type="NCBI Taxonomy" id="412755"/>
    <lineage>
        <taxon>unclassified sequences</taxon>
        <taxon>metagenomes</taxon>
        <taxon>ecological metagenomes</taxon>
    </lineage>
</organism>
<sequence length="54" mass="5927">MKSLLSGGSETILSRQRDGGSDLILRKMAINNFGTNLNIFADIINELYIKTVAL</sequence>
<comment type="caution">
    <text evidence="1">The sequence shown here is derived from an EMBL/GenBank/DDBJ whole genome shotgun (WGS) entry which is preliminary data.</text>
</comment>